<protein>
    <submittedName>
        <fullName evidence="2">Uncharacterized protein</fullName>
    </submittedName>
</protein>
<reference evidence="2" key="1">
    <citation type="submission" date="2013-04" db="EMBL/GenBank/DDBJ databases">
        <title>The genome sequencing project of 58 acetic acid bacteria.</title>
        <authorList>
            <person name="Okamoto-Kainuma A."/>
            <person name="Ishikawa M."/>
            <person name="Umino S."/>
            <person name="Koizumi Y."/>
            <person name="Shiwa Y."/>
            <person name="Yoshikawa H."/>
            <person name="Matsutani M."/>
            <person name="Matsushita K."/>
        </authorList>
    </citation>
    <scope>NUCLEOTIDE SEQUENCE</scope>
    <source>
        <strain evidence="2">NRIC 0535</strain>
    </source>
</reference>
<proteinExistence type="predicted"/>
<comment type="caution">
    <text evidence="2">The sequence shown here is derived from an EMBL/GenBank/DDBJ whole genome shotgun (WGS) entry which is preliminary data.</text>
</comment>
<dbReference type="EMBL" id="BAPV01000061">
    <property type="protein sequence ID" value="GBQ94062.1"/>
    <property type="molecule type" value="Genomic_DNA"/>
</dbReference>
<evidence type="ECO:0000256" key="1">
    <source>
        <dbReference type="SAM" id="MobiDB-lite"/>
    </source>
</evidence>
<sequence>MVDLWPNSAEDFVQYGPLAQGEKRLVASTKPPPCPAGKDNRYGHGRNMVSAARPEAFRGPVQGGVGVDDAYASVSAVAGVAAVAGHEPA</sequence>
<keyword evidence="3" id="KW-1185">Reference proteome</keyword>
<evidence type="ECO:0000313" key="3">
    <source>
        <dbReference type="Proteomes" id="UP001062776"/>
    </source>
</evidence>
<evidence type="ECO:0000313" key="2">
    <source>
        <dbReference type="EMBL" id="GBQ94062.1"/>
    </source>
</evidence>
<organism evidence="2 3">
    <name type="scientific">Asaia krungthepensis NRIC 0535</name>
    <dbReference type="NCBI Taxonomy" id="1307925"/>
    <lineage>
        <taxon>Bacteria</taxon>
        <taxon>Pseudomonadati</taxon>
        <taxon>Pseudomonadota</taxon>
        <taxon>Alphaproteobacteria</taxon>
        <taxon>Acetobacterales</taxon>
        <taxon>Acetobacteraceae</taxon>
        <taxon>Asaia</taxon>
    </lineage>
</organism>
<name>A0ABQ0Q6X3_9PROT</name>
<gene>
    <name evidence="2" type="ORF">AA0535_3039</name>
</gene>
<accession>A0ABQ0Q6X3</accession>
<dbReference type="Proteomes" id="UP001062776">
    <property type="component" value="Unassembled WGS sequence"/>
</dbReference>
<feature type="region of interest" description="Disordered" evidence="1">
    <location>
        <begin position="26"/>
        <end position="46"/>
    </location>
</feature>